<feature type="domain" description="Glycosyl hydrolase family 13 catalytic" evidence="3">
    <location>
        <begin position="2"/>
        <end position="50"/>
    </location>
</feature>
<name>A0A3N3G4H6_ENTFL</name>
<evidence type="ECO:0000313" key="7">
    <source>
        <dbReference type="Proteomes" id="UP000305511"/>
    </source>
</evidence>
<reference evidence="4 6" key="1">
    <citation type="submission" date="2018-10" db="EMBL/GenBank/DDBJ databases">
        <title>Genotypes and phenotypes of Enterococci isolated from broiler chickens.</title>
        <authorList>
            <person name="Muhammad A.R."/>
            <person name="Diarra M.S."/>
        </authorList>
    </citation>
    <scope>NUCLEOTIDE SEQUENCE [LARGE SCALE GENOMIC DNA]</scope>
    <source>
        <strain evidence="4 6">P7 C A21</strain>
    </source>
</reference>
<reference evidence="5 7" key="2">
    <citation type="submission" date="2019-02" db="EMBL/GenBank/DDBJ databases">
        <title>Bacteria dissemination in different level of health care in South Africa: the effectiveness of infections prevention and control.</title>
        <authorList>
            <person name="Shobo C."/>
            <person name="Amoako D.G."/>
            <person name="Allam M."/>
            <person name="Ismail A."/>
            <person name="Bester L.A."/>
            <person name="Essack S.Y."/>
        </authorList>
    </citation>
    <scope>NUCLEOTIDE SEQUENCE [LARGE SCALE GENOMIC DNA]</scope>
    <source>
        <strain evidence="5 7">2SIL2</strain>
    </source>
</reference>
<comment type="caution">
    <text evidence="4">The sequence shown here is derived from an EMBL/GenBank/DDBJ whole genome shotgun (WGS) entry which is preliminary data.</text>
</comment>
<dbReference type="EMBL" id="SIYF01000361">
    <property type="protein sequence ID" value="TKK75867.1"/>
    <property type="molecule type" value="Genomic_DNA"/>
</dbReference>
<dbReference type="AlphaFoldDB" id="A0A3N3G4H6"/>
<evidence type="ECO:0000313" key="5">
    <source>
        <dbReference type="EMBL" id="TKK75867.1"/>
    </source>
</evidence>
<dbReference type="OrthoDB" id="9805159at2"/>
<dbReference type="RefSeq" id="WP_029739066.1">
    <property type="nucleotide sequence ID" value="NZ_CP197321.1"/>
</dbReference>
<dbReference type="InterPro" id="IPR045857">
    <property type="entry name" value="O16G_dom_2"/>
</dbReference>
<dbReference type="GO" id="GO:0009313">
    <property type="term" value="P:oligosaccharide catabolic process"/>
    <property type="evidence" value="ECO:0007669"/>
    <property type="project" value="TreeGrafter"/>
</dbReference>
<dbReference type="PANTHER" id="PTHR10357:SF179">
    <property type="entry name" value="NEUTRAL AND BASIC AMINO ACID TRANSPORT PROTEIN RBAT"/>
    <property type="match status" value="1"/>
</dbReference>
<gene>
    <name evidence="4" type="ORF">EGW70_14475</name>
    <name evidence="5" type="ORF">EY666_13480</name>
</gene>
<dbReference type="Proteomes" id="UP000305511">
    <property type="component" value="Unassembled WGS sequence"/>
</dbReference>
<comment type="similarity">
    <text evidence="1">Belongs to the glycosyl hydrolase 13 family.</text>
</comment>
<dbReference type="SUPFAM" id="SSF51445">
    <property type="entry name" value="(Trans)glycosidases"/>
    <property type="match status" value="1"/>
</dbReference>
<sequence>MFYLHAFTKKQPDLNWENEEVREESYAMINYWLDKGLGGFRIDAILNIKKN</sequence>
<dbReference type="InterPro" id="IPR017853">
    <property type="entry name" value="GH"/>
</dbReference>
<dbReference type="Gene3D" id="3.90.400.10">
    <property type="entry name" value="Oligo-1,6-glucosidase, Domain 2"/>
    <property type="match status" value="1"/>
</dbReference>
<keyword evidence="2" id="KW-0378">Hydrolase</keyword>
<dbReference type="EMBL" id="RKOR01000059">
    <property type="protein sequence ID" value="ROY46330.1"/>
    <property type="molecule type" value="Genomic_DNA"/>
</dbReference>
<organism evidence="4 6">
    <name type="scientific">Enterococcus faecalis</name>
    <name type="common">Streptococcus faecalis</name>
    <dbReference type="NCBI Taxonomy" id="1351"/>
    <lineage>
        <taxon>Bacteria</taxon>
        <taxon>Bacillati</taxon>
        <taxon>Bacillota</taxon>
        <taxon>Bacilli</taxon>
        <taxon>Lactobacillales</taxon>
        <taxon>Enterococcaceae</taxon>
        <taxon>Enterococcus</taxon>
    </lineage>
</organism>
<evidence type="ECO:0000256" key="1">
    <source>
        <dbReference type="ARBA" id="ARBA00008061"/>
    </source>
</evidence>
<evidence type="ECO:0000313" key="6">
    <source>
        <dbReference type="Proteomes" id="UP000275941"/>
    </source>
</evidence>
<dbReference type="GO" id="GO:0004556">
    <property type="term" value="F:alpha-amylase activity"/>
    <property type="evidence" value="ECO:0007669"/>
    <property type="project" value="TreeGrafter"/>
</dbReference>
<proteinExistence type="inferred from homology"/>
<evidence type="ECO:0000259" key="3">
    <source>
        <dbReference type="Pfam" id="PF00128"/>
    </source>
</evidence>
<evidence type="ECO:0000313" key="4">
    <source>
        <dbReference type="EMBL" id="ROY46330.1"/>
    </source>
</evidence>
<evidence type="ECO:0000256" key="2">
    <source>
        <dbReference type="ARBA" id="ARBA00023295"/>
    </source>
</evidence>
<dbReference type="Gene3D" id="3.20.20.80">
    <property type="entry name" value="Glycosidases"/>
    <property type="match status" value="1"/>
</dbReference>
<keyword evidence="2" id="KW-0326">Glycosidase</keyword>
<dbReference type="PANTHER" id="PTHR10357">
    <property type="entry name" value="ALPHA-AMYLASE FAMILY MEMBER"/>
    <property type="match status" value="1"/>
</dbReference>
<dbReference type="Pfam" id="PF00128">
    <property type="entry name" value="Alpha-amylase"/>
    <property type="match status" value="1"/>
</dbReference>
<accession>A0A3N3G4H6</accession>
<dbReference type="Proteomes" id="UP000275941">
    <property type="component" value="Unassembled WGS sequence"/>
</dbReference>
<dbReference type="InterPro" id="IPR006047">
    <property type="entry name" value="GH13_cat_dom"/>
</dbReference>
<protein>
    <submittedName>
        <fullName evidence="4">Oligo-1,6-glucosidase</fullName>
    </submittedName>
</protein>